<evidence type="ECO:0000256" key="7">
    <source>
        <dbReference type="PROSITE-ProRule" id="PRU00221"/>
    </source>
</evidence>
<dbReference type="PANTHER" id="PTHR19854">
    <property type="entry name" value="TRANSDUCIN BETA-LIKE 3"/>
    <property type="match status" value="1"/>
</dbReference>
<name>A0A8K0PJP8_9PEZI</name>
<protein>
    <recommendedName>
        <fullName evidence="6">ASTRA-associated protein 1</fullName>
    </recommendedName>
</protein>
<dbReference type="InterPro" id="IPR001680">
    <property type="entry name" value="WD40_rpt"/>
</dbReference>
<accession>A0A8K0PJP8</accession>
<dbReference type="InterPro" id="IPR019775">
    <property type="entry name" value="WD40_repeat_CS"/>
</dbReference>
<dbReference type="Gene3D" id="2.130.10.10">
    <property type="entry name" value="YVTN repeat-like/Quinoprotein amine dehydrogenase"/>
    <property type="match status" value="2"/>
</dbReference>
<dbReference type="InterPro" id="IPR015943">
    <property type="entry name" value="WD40/YVTN_repeat-like_dom_sf"/>
</dbReference>
<comment type="function">
    <text evidence="3">Component of the ASTRA complex involved in chromatin remodeling.</text>
</comment>
<evidence type="ECO:0000256" key="1">
    <source>
        <dbReference type="ARBA" id="ARBA00022574"/>
    </source>
</evidence>
<feature type="region of interest" description="Disordered" evidence="8">
    <location>
        <begin position="327"/>
        <end position="348"/>
    </location>
</feature>
<evidence type="ECO:0000256" key="6">
    <source>
        <dbReference type="ARBA" id="ARBA00040563"/>
    </source>
</evidence>
<comment type="subunit">
    <text evidence="5">Component of the ASTRA chromatin remodeling machinery complex.</text>
</comment>
<dbReference type="PANTHER" id="PTHR19854:SF1">
    <property type="entry name" value="GUANINE NUCLEOTIDE-BINDING PROTEIN SUBUNIT BETA-LIKE PROTEIN 1"/>
    <property type="match status" value="1"/>
</dbReference>
<reference evidence="9" key="1">
    <citation type="submission" date="2021-07" db="EMBL/GenBank/DDBJ databases">
        <title>Elsinoe batatas strain:CRI-CJ2 Genome sequencing and assembly.</title>
        <authorList>
            <person name="Huang L."/>
        </authorList>
    </citation>
    <scope>NUCLEOTIDE SEQUENCE</scope>
    <source>
        <strain evidence="9">CRI-CJ2</strain>
    </source>
</reference>
<dbReference type="InterPro" id="IPR036322">
    <property type="entry name" value="WD40_repeat_dom_sf"/>
</dbReference>
<dbReference type="PROSITE" id="PS50082">
    <property type="entry name" value="WD_REPEATS_2"/>
    <property type="match status" value="2"/>
</dbReference>
<dbReference type="EMBL" id="JAESVG020000004">
    <property type="protein sequence ID" value="KAG8627989.1"/>
    <property type="molecule type" value="Genomic_DNA"/>
</dbReference>
<evidence type="ECO:0000256" key="8">
    <source>
        <dbReference type="SAM" id="MobiDB-lite"/>
    </source>
</evidence>
<evidence type="ECO:0000256" key="3">
    <source>
        <dbReference type="ARBA" id="ARBA00037338"/>
    </source>
</evidence>
<feature type="repeat" description="WD" evidence="7">
    <location>
        <begin position="359"/>
        <end position="374"/>
    </location>
</feature>
<keyword evidence="1 7" id="KW-0853">WD repeat</keyword>
<dbReference type="Proteomes" id="UP000809789">
    <property type="component" value="Unassembled WGS sequence"/>
</dbReference>
<sequence length="374" mass="41370">MSSAAPLQPSYVFRGHSAPIHAVHFLRDNSRLITGDAEGWTILWDMITRRPAAVWRPHAAVILGLGSWGDDKVITHGRDSKLHVWLVREQDENTLSQAYPVKEEANHPKPRLLHSLDVHTLNFCSFASVPAQGSDNLLIAVPSVGDGAIILWSLPFETLLGTVPPVPGDKTGMIMALSLLYHQDHLTIIAGHEAGWVAVYSEQEDRTWRRIRRCDAGGMPDPKQPVLSVDVSLSEPAIVFYSGADQSINLENLDQRVASRFPTGHSGQQSLRIRSDQKIFATAGWDGRGRVYSASNMNDIKELAVLKYHTEGCYALDFAKILPSDTEETASDATSTTSITRRPTAAQQRAKKVQRTHWIALGSKDGRISLWDVF</sequence>
<dbReference type="PROSITE" id="PS00678">
    <property type="entry name" value="WD_REPEATS_1"/>
    <property type="match status" value="1"/>
</dbReference>
<evidence type="ECO:0000256" key="2">
    <source>
        <dbReference type="ARBA" id="ARBA00022737"/>
    </source>
</evidence>
<dbReference type="Pfam" id="PF00400">
    <property type="entry name" value="WD40"/>
    <property type="match status" value="1"/>
</dbReference>
<evidence type="ECO:0000313" key="10">
    <source>
        <dbReference type="Proteomes" id="UP000809789"/>
    </source>
</evidence>
<organism evidence="9 10">
    <name type="scientific">Elsinoe batatas</name>
    <dbReference type="NCBI Taxonomy" id="2601811"/>
    <lineage>
        <taxon>Eukaryota</taxon>
        <taxon>Fungi</taxon>
        <taxon>Dikarya</taxon>
        <taxon>Ascomycota</taxon>
        <taxon>Pezizomycotina</taxon>
        <taxon>Dothideomycetes</taxon>
        <taxon>Dothideomycetidae</taxon>
        <taxon>Myriangiales</taxon>
        <taxon>Elsinoaceae</taxon>
        <taxon>Elsinoe</taxon>
    </lineage>
</organism>
<gene>
    <name evidence="9" type="ORF">KVT40_003862</name>
</gene>
<comment type="caution">
    <text evidence="9">The sequence shown here is derived from an EMBL/GenBank/DDBJ whole genome shotgun (WGS) entry which is preliminary data.</text>
</comment>
<dbReference type="SMART" id="SM00320">
    <property type="entry name" value="WD40"/>
    <property type="match status" value="5"/>
</dbReference>
<evidence type="ECO:0000256" key="5">
    <source>
        <dbReference type="ARBA" id="ARBA00038749"/>
    </source>
</evidence>
<dbReference type="SUPFAM" id="SSF50978">
    <property type="entry name" value="WD40 repeat-like"/>
    <property type="match status" value="1"/>
</dbReference>
<feature type="repeat" description="WD" evidence="7">
    <location>
        <begin position="13"/>
        <end position="54"/>
    </location>
</feature>
<evidence type="ECO:0000313" key="9">
    <source>
        <dbReference type="EMBL" id="KAG8627989.1"/>
    </source>
</evidence>
<dbReference type="PROSITE" id="PS50294">
    <property type="entry name" value="WD_REPEATS_REGION"/>
    <property type="match status" value="1"/>
</dbReference>
<keyword evidence="10" id="KW-1185">Reference proteome</keyword>
<dbReference type="AlphaFoldDB" id="A0A8K0PJP8"/>
<keyword evidence="2" id="KW-0677">Repeat</keyword>
<comment type="similarity">
    <text evidence="4">Belongs to the WD repeat ASA1 family.</text>
</comment>
<proteinExistence type="inferred from homology"/>
<evidence type="ECO:0000256" key="4">
    <source>
        <dbReference type="ARBA" id="ARBA00037931"/>
    </source>
</evidence>